<organism evidence="2 3">
    <name type="scientific">Paraburkholderia unamae</name>
    <dbReference type="NCBI Taxonomy" id="219649"/>
    <lineage>
        <taxon>Bacteria</taxon>
        <taxon>Pseudomonadati</taxon>
        <taxon>Pseudomonadota</taxon>
        <taxon>Betaproteobacteria</taxon>
        <taxon>Burkholderiales</taxon>
        <taxon>Burkholderiaceae</taxon>
        <taxon>Paraburkholderia</taxon>
    </lineage>
</organism>
<keyword evidence="3" id="KW-1185">Reference proteome</keyword>
<gene>
    <name evidence="2" type="ORF">C7402_10635</name>
</gene>
<sequence length="228" mass="25409">MRLFEQVGPKARSSLERIKKACDQIELAKGTMNYSRVAAVATEQFGGPRPQTIQNNSELKLYIAARMSEYAAHLSKRHRDPRRSNPQSAHPRQPDAYPAEGLDPKVRLCIDLLRDDNTRLVTENKNLSLLLERETKTRPVSLTSAFALGPTEDLSLPIEILPQTSDMPVPLLSALRTVFKGEVAALRVERRDNLTCLVACAPSDLRVLLTPAQWESAKEWIAGLGDDN</sequence>
<feature type="region of interest" description="Disordered" evidence="1">
    <location>
        <begin position="73"/>
        <end position="100"/>
    </location>
</feature>
<name>A0ABX5KTW0_9BURK</name>
<evidence type="ECO:0000313" key="3">
    <source>
        <dbReference type="Proteomes" id="UP000245712"/>
    </source>
</evidence>
<dbReference type="Proteomes" id="UP000245712">
    <property type="component" value="Unassembled WGS sequence"/>
</dbReference>
<reference evidence="2 3" key="1">
    <citation type="submission" date="2018-05" db="EMBL/GenBank/DDBJ databases">
        <title>Genomic Encyclopedia of Type Strains, Phase IV (KMG-V): Genome sequencing to study the core and pangenomes of soil and plant-associated prokaryotes.</title>
        <authorList>
            <person name="Whitman W."/>
        </authorList>
    </citation>
    <scope>NUCLEOTIDE SEQUENCE [LARGE SCALE GENOMIC DNA]</scope>
    <source>
        <strain evidence="2 3">SCZa-39</strain>
    </source>
</reference>
<proteinExistence type="predicted"/>
<protein>
    <submittedName>
        <fullName evidence="2">Uncharacterized protein</fullName>
    </submittedName>
</protein>
<accession>A0ABX5KTW0</accession>
<evidence type="ECO:0000313" key="2">
    <source>
        <dbReference type="EMBL" id="PVX83631.1"/>
    </source>
</evidence>
<evidence type="ECO:0000256" key="1">
    <source>
        <dbReference type="SAM" id="MobiDB-lite"/>
    </source>
</evidence>
<dbReference type="EMBL" id="QEOB01000006">
    <property type="protein sequence ID" value="PVX83631.1"/>
    <property type="molecule type" value="Genomic_DNA"/>
</dbReference>
<comment type="caution">
    <text evidence="2">The sequence shown here is derived from an EMBL/GenBank/DDBJ whole genome shotgun (WGS) entry which is preliminary data.</text>
</comment>